<feature type="compositionally biased region" description="Gly residues" evidence="1">
    <location>
        <begin position="106"/>
        <end position="117"/>
    </location>
</feature>
<organism evidence="2 3">
    <name type="scientific">Deinandra increscens subsp. villosa</name>
    <dbReference type="NCBI Taxonomy" id="3103831"/>
    <lineage>
        <taxon>Eukaryota</taxon>
        <taxon>Viridiplantae</taxon>
        <taxon>Streptophyta</taxon>
        <taxon>Embryophyta</taxon>
        <taxon>Tracheophyta</taxon>
        <taxon>Spermatophyta</taxon>
        <taxon>Magnoliopsida</taxon>
        <taxon>eudicotyledons</taxon>
        <taxon>Gunneridae</taxon>
        <taxon>Pentapetalae</taxon>
        <taxon>asterids</taxon>
        <taxon>campanulids</taxon>
        <taxon>Asterales</taxon>
        <taxon>Asteraceae</taxon>
        <taxon>Asteroideae</taxon>
        <taxon>Heliantheae alliance</taxon>
        <taxon>Madieae</taxon>
        <taxon>Madiinae</taxon>
        <taxon>Deinandra</taxon>
    </lineage>
</organism>
<name>A0AAP0CMP4_9ASTR</name>
<dbReference type="EMBL" id="JBCNJP010000020">
    <property type="protein sequence ID" value="KAK9059569.1"/>
    <property type="molecule type" value="Genomic_DNA"/>
</dbReference>
<accession>A0AAP0CMP4</accession>
<dbReference type="GO" id="GO:0009507">
    <property type="term" value="C:chloroplast"/>
    <property type="evidence" value="ECO:0007669"/>
    <property type="project" value="TreeGrafter"/>
</dbReference>
<feature type="compositionally biased region" description="Low complexity" evidence="1">
    <location>
        <begin position="77"/>
        <end position="96"/>
    </location>
</feature>
<dbReference type="SUPFAM" id="SSF144256">
    <property type="entry name" value="TSP9-like"/>
    <property type="match status" value="1"/>
</dbReference>
<dbReference type="Proteomes" id="UP001408789">
    <property type="component" value="Unassembled WGS sequence"/>
</dbReference>
<keyword evidence="3" id="KW-1185">Reference proteome</keyword>
<protein>
    <submittedName>
        <fullName evidence="2">Uncharacterized protein</fullName>
    </submittedName>
</protein>
<dbReference type="PANTHER" id="PTHR36370">
    <property type="entry name" value="THYLAKOID SOLUBLE PHOSPHOPROTEIN"/>
    <property type="match status" value="1"/>
</dbReference>
<dbReference type="AlphaFoldDB" id="A0AAP0CMP4"/>
<dbReference type="Pfam" id="PF11493">
    <property type="entry name" value="TSP9"/>
    <property type="match status" value="1"/>
</dbReference>
<reference evidence="2 3" key="1">
    <citation type="submission" date="2024-04" db="EMBL/GenBank/DDBJ databases">
        <title>The reference genome of an endangered Asteraceae, Deinandra increscens subsp. villosa, native to the Central Coast of California.</title>
        <authorList>
            <person name="Guilliams M."/>
            <person name="Hasenstab-Lehman K."/>
            <person name="Meyer R."/>
            <person name="Mcevoy S."/>
        </authorList>
    </citation>
    <scope>NUCLEOTIDE SEQUENCE [LARGE SCALE GENOMIC DNA]</scope>
    <source>
        <tissue evidence="2">Leaf</tissue>
    </source>
</reference>
<evidence type="ECO:0000313" key="2">
    <source>
        <dbReference type="EMBL" id="KAK9059569.1"/>
    </source>
</evidence>
<comment type="caution">
    <text evidence="2">The sequence shown here is derived from an EMBL/GenBank/DDBJ whole genome shotgun (WGS) entry which is preliminary data.</text>
</comment>
<dbReference type="InterPro" id="IPR021584">
    <property type="entry name" value="TSP9"/>
</dbReference>
<gene>
    <name evidence="2" type="ORF">SSX86_020273</name>
</gene>
<dbReference type="InterPro" id="IPR037244">
    <property type="entry name" value="TSP9_sf"/>
</dbReference>
<evidence type="ECO:0000313" key="3">
    <source>
        <dbReference type="Proteomes" id="UP001408789"/>
    </source>
</evidence>
<dbReference type="PANTHER" id="PTHR36370:SF1">
    <property type="entry name" value="THYLAKOID SOLUBLE PHOSPHOPROTEIN"/>
    <property type="match status" value="1"/>
</dbReference>
<evidence type="ECO:0000256" key="1">
    <source>
        <dbReference type="SAM" id="MobiDB-lite"/>
    </source>
</evidence>
<proteinExistence type="predicted"/>
<sequence>MASISMFLAPATASTTTGITATRARRVRTFATKKGSGGSSEEKGFFEWLMGAMDKDGLVETDPLLQKVEGKSSGTRTTISGKKTMSGKKTTSGKKTAVVPPKKSGGFAGLGGFFSKE</sequence>
<feature type="region of interest" description="Disordered" evidence="1">
    <location>
        <begin position="70"/>
        <end position="117"/>
    </location>
</feature>